<dbReference type="AlphaFoldDB" id="A0ABD0YIW1"/>
<proteinExistence type="predicted"/>
<reference evidence="2 3" key="1">
    <citation type="submission" date="2024-07" db="EMBL/GenBank/DDBJ databases">
        <title>Chromosome-level genome assembly of the water stick insect Ranatra chinensis (Heteroptera: Nepidae).</title>
        <authorList>
            <person name="Liu X."/>
        </authorList>
    </citation>
    <scope>NUCLEOTIDE SEQUENCE [LARGE SCALE GENOMIC DNA]</scope>
    <source>
        <strain evidence="2">Cailab_2021Rc</strain>
        <tissue evidence="2">Muscle</tissue>
    </source>
</reference>
<feature type="region of interest" description="Disordered" evidence="1">
    <location>
        <begin position="1"/>
        <end position="95"/>
    </location>
</feature>
<organism evidence="2 3">
    <name type="scientific">Ranatra chinensis</name>
    <dbReference type="NCBI Taxonomy" id="642074"/>
    <lineage>
        <taxon>Eukaryota</taxon>
        <taxon>Metazoa</taxon>
        <taxon>Ecdysozoa</taxon>
        <taxon>Arthropoda</taxon>
        <taxon>Hexapoda</taxon>
        <taxon>Insecta</taxon>
        <taxon>Pterygota</taxon>
        <taxon>Neoptera</taxon>
        <taxon>Paraneoptera</taxon>
        <taxon>Hemiptera</taxon>
        <taxon>Heteroptera</taxon>
        <taxon>Panheteroptera</taxon>
        <taxon>Nepomorpha</taxon>
        <taxon>Nepidae</taxon>
        <taxon>Ranatrinae</taxon>
        <taxon>Ranatra</taxon>
    </lineage>
</organism>
<name>A0ABD0YIW1_9HEMI</name>
<gene>
    <name evidence="2" type="ORF">AAG570_012413</name>
</gene>
<dbReference type="Proteomes" id="UP001558652">
    <property type="component" value="Unassembled WGS sequence"/>
</dbReference>
<comment type="caution">
    <text evidence="2">The sequence shown here is derived from an EMBL/GenBank/DDBJ whole genome shotgun (WGS) entry which is preliminary data.</text>
</comment>
<feature type="compositionally biased region" description="Polar residues" evidence="1">
    <location>
        <begin position="38"/>
        <end position="56"/>
    </location>
</feature>
<feature type="compositionally biased region" description="Basic and acidic residues" evidence="1">
    <location>
        <begin position="1"/>
        <end position="12"/>
    </location>
</feature>
<evidence type="ECO:0000256" key="1">
    <source>
        <dbReference type="SAM" id="MobiDB-lite"/>
    </source>
</evidence>
<keyword evidence="3" id="KW-1185">Reference proteome</keyword>
<sequence length="317" mass="34997">MSDVPDKLHSELINEETGGSNHFERPIGTSDKQKAEISDTTNQNATLDTAQETETINVHPDDKSTLIDAETENEEVGQGYDEMNDEPEVKGNEGDNIKNRMTIVEFIELDENGEEIVVKRNVPFLHNGEEVEEEAEIMEESYFEVITKTVKVLTKNEAGEDVEKEVEILEEVMLDGLPKGARIVRSDNPARSSALTHPVSPRLRRQLDKRDMDPPAPPTDISDAEDMECLTSMQTSVDAPATVLGVGQGVGALPPRNGPTVVVSTRGSLAQMHRDVHFRAHSRHRKTKTGSGQGGIRCPQSTVPPIPERPQLRNQLP</sequence>
<protein>
    <submittedName>
        <fullName evidence="2">Uncharacterized protein</fullName>
    </submittedName>
</protein>
<evidence type="ECO:0000313" key="2">
    <source>
        <dbReference type="EMBL" id="KAL1131177.1"/>
    </source>
</evidence>
<accession>A0ABD0YIW1</accession>
<evidence type="ECO:0000313" key="3">
    <source>
        <dbReference type="Proteomes" id="UP001558652"/>
    </source>
</evidence>
<dbReference type="EMBL" id="JBFDAA010000007">
    <property type="protein sequence ID" value="KAL1131177.1"/>
    <property type="molecule type" value="Genomic_DNA"/>
</dbReference>
<feature type="region of interest" description="Disordered" evidence="1">
    <location>
        <begin position="280"/>
        <end position="317"/>
    </location>
</feature>
<feature type="region of interest" description="Disordered" evidence="1">
    <location>
        <begin position="182"/>
        <end position="224"/>
    </location>
</feature>